<dbReference type="AlphaFoldDB" id="A0A1B7TBB6"/>
<dbReference type="Proteomes" id="UP000092321">
    <property type="component" value="Unassembled WGS sequence"/>
</dbReference>
<accession>A0A1B7TBB6</accession>
<sequence length="343" mass="40050">MFCIFTNKKLFINTYKNGNSSNLLLHNQTKTYIPQLNRITTKKLLSTSSLNISKFSILKLRLIQNLKIISVILSGIVLYDTYDLFANKNDINIPIAIVKNDNNKKNLNNRDLIFNDLLENDINLYYLDNLVVNKKINNLIRKHLFIHPDEHLTLTRPVLLESTKIGPVDQRFHSLKINIPSENNKRINWFEQIYFPVKYLTISYSKKNPEETDDKYKLKMATNVKLKLNPVNLLMKFIDSFKNGSENSSSQPEKETMYMTNGDKENSDTDGGLHFTQKNSSIKKEYALFIEDKLYINNDPNKQISYSCTITNDLQIKINYLKYSHRDFEKNNGKWESEVIINS</sequence>
<gene>
    <name evidence="1" type="ORF">HANVADRAFT_120462</name>
</gene>
<evidence type="ECO:0000313" key="2">
    <source>
        <dbReference type="Proteomes" id="UP000092321"/>
    </source>
</evidence>
<dbReference type="EMBL" id="LXPE01000026">
    <property type="protein sequence ID" value="OBA26034.1"/>
    <property type="molecule type" value="Genomic_DNA"/>
</dbReference>
<name>A0A1B7TBB6_9ASCO</name>
<evidence type="ECO:0000313" key="1">
    <source>
        <dbReference type="EMBL" id="OBA26034.1"/>
    </source>
</evidence>
<proteinExistence type="predicted"/>
<comment type="caution">
    <text evidence="1">The sequence shown here is derived from an EMBL/GenBank/DDBJ whole genome shotgun (WGS) entry which is preliminary data.</text>
</comment>
<reference evidence="2" key="1">
    <citation type="journal article" date="2016" name="Proc. Natl. Acad. Sci. U.S.A.">
        <title>Comparative genomics of biotechnologically important yeasts.</title>
        <authorList>
            <person name="Riley R."/>
            <person name="Haridas S."/>
            <person name="Wolfe K.H."/>
            <person name="Lopes M.R."/>
            <person name="Hittinger C.T."/>
            <person name="Goeker M."/>
            <person name="Salamov A.A."/>
            <person name="Wisecaver J.H."/>
            <person name="Long T.M."/>
            <person name="Calvey C.H."/>
            <person name="Aerts A.L."/>
            <person name="Barry K.W."/>
            <person name="Choi C."/>
            <person name="Clum A."/>
            <person name="Coughlan A.Y."/>
            <person name="Deshpande S."/>
            <person name="Douglass A.P."/>
            <person name="Hanson S.J."/>
            <person name="Klenk H.-P."/>
            <person name="LaButti K.M."/>
            <person name="Lapidus A."/>
            <person name="Lindquist E.A."/>
            <person name="Lipzen A.M."/>
            <person name="Meier-Kolthoff J.P."/>
            <person name="Ohm R.A."/>
            <person name="Otillar R.P."/>
            <person name="Pangilinan J.L."/>
            <person name="Peng Y."/>
            <person name="Rokas A."/>
            <person name="Rosa C.A."/>
            <person name="Scheuner C."/>
            <person name="Sibirny A.A."/>
            <person name="Slot J.C."/>
            <person name="Stielow J.B."/>
            <person name="Sun H."/>
            <person name="Kurtzman C.P."/>
            <person name="Blackwell M."/>
            <person name="Grigoriev I.V."/>
            <person name="Jeffries T.W."/>
        </authorList>
    </citation>
    <scope>NUCLEOTIDE SEQUENCE [LARGE SCALE GENOMIC DNA]</scope>
    <source>
        <strain evidence="2">NRRL Y-1626</strain>
    </source>
</reference>
<protein>
    <submittedName>
        <fullName evidence="1">Uncharacterized protein</fullName>
    </submittedName>
</protein>
<keyword evidence="2" id="KW-1185">Reference proteome</keyword>
<organism evidence="1 2">
    <name type="scientific">Hanseniaspora valbyensis NRRL Y-1626</name>
    <dbReference type="NCBI Taxonomy" id="766949"/>
    <lineage>
        <taxon>Eukaryota</taxon>
        <taxon>Fungi</taxon>
        <taxon>Dikarya</taxon>
        <taxon>Ascomycota</taxon>
        <taxon>Saccharomycotina</taxon>
        <taxon>Saccharomycetes</taxon>
        <taxon>Saccharomycodales</taxon>
        <taxon>Saccharomycodaceae</taxon>
        <taxon>Hanseniaspora</taxon>
    </lineage>
</organism>